<evidence type="ECO:0000256" key="1">
    <source>
        <dbReference type="SAM" id="MobiDB-lite"/>
    </source>
</evidence>
<dbReference type="AlphaFoldDB" id="A0A426XQD0"/>
<evidence type="ECO:0000313" key="3">
    <source>
        <dbReference type="Proteomes" id="UP000287651"/>
    </source>
</evidence>
<feature type="region of interest" description="Disordered" evidence="1">
    <location>
        <begin position="68"/>
        <end position="109"/>
    </location>
</feature>
<dbReference type="Proteomes" id="UP000287651">
    <property type="component" value="Unassembled WGS sequence"/>
</dbReference>
<protein>
    <submittedName>
        <fullName evidence="2">Uncharacterized protein</fullName>
    </submittedName>
</protein>
<comment type="caution">
    <text evidence="2">The sequence shown here is derived from an EMBL/GenBank/DDBJ whole genome shotgun (WGS) entry which is preliminary data.</text>
</comment>
<dbReference type="EMBL" id="AMZH03018427">
    <property type="protein sequence ID" value="RRT41632.1"/>
    <property type="molecule type" value="Genomic_DNA"/>
</dbReference>
<reference evidence="2 3" key="1">
    <citation type="journal article" date="2014" name="Agronomy (Basel)">
        <title>A Draft Genome Sequence for Ensete ventricosum, the Drought-Tolerant Tree Against Hunger.</title>
        <authorList>
            <person name="Harrison J."/>
            <person name="Moore K.A."/>
            <person name="Paszkiewicz K."/>
            <person name="Jones T."/>
            <person name="Grant M."/>
            <person name="Ambacheew D."/>
            <person name="Muzemil S."/>
            <person name="Studholme D.J."/>
        </authorList>
    </citation>
    <scope>NUCLEOTIDE SEQUENCE [LARGE SCALE GENOMIC DNA]</scope>
</reference>
<organism evidence="2 3">
    <name type="scientific">Ensete ventricosum</name>
    <name type="common">Abyssinian banana</name>
    <name type="synonym">Musa ensete</name>
    <dbReference type="NCBI Taxonomy" id="4639"/>
    <lineage>
        <taxon>Eukaryota</taxon>
        <taxon>Viridiplantae</taxon>
        <taxon>Streptophyta</taxon>
        <taxon>Embryophyta</taxon>
        <taxon>Tracheophyta</taxon>
        <taxon>Spermatophyta</taxon>
        <taxon>Magnoliopsida</taxon>
        <taxon>Liliopsida</taxon>
        <taxon>Zingiberales</taxon>
        <taxon>Musaceae</taxon>
        <taxon>Ensete</taxon>
    </lineage>
</organism>
<gene>
    <name evidence="2" type="ORF">B296_00057682</name>
</gene>
<sequence>MAKSITPHNTEREMALLRWQTQAVRSHFSGTRKAEHGGETPLRPWGVSCFPIVTVIEITLSSQYAVIRNSNHGDSNGDENPSDALTAPRDHRSKDVSRKEWLRRRGRVGSAMAEGRGLGNCRLGFVTSSGAGFDMA</sequence>
<accession>A0A426XQD0</accession>
<evidence type="ECO:0000313" key="2">
    <source>
        <dbReference type="EMBL" id="RRT41632.1"/>
    </source>
</evidence>
<feature type="compositionally biased region" description="Basic and acidic residues" evidence="1">
    <location>
        <begin position="88"/>
        <end position="100"/>
    </location>
</feature>
<proteinExistence type="predicted"/>
<name>A0A426XQD0_ENSVE</name>